<dbReference type="EMBL" id="JARUIS010000020">
    <property type="protein sequence ID" value="MDS1004429.1"/>
    <property type="molecule type" value="Genomic_DNA"/>
</dbReference>
<keyword evidence="1" id="KW-0175">Coiled coil</keyword>
<dbReference type="Proteomes" id="UP001182303">
    <property type="component" value="Unassembled WGS sequence"/>
</dbReference>
<evidence type="ECO:0000313" key="2">
    <source>
        <dbReference type="EMBL" id="MDS1004429.1"/>
    </source>
</evidence>
<comment type="caution">
    <text evidence="2">The sequence shown here is derived from an EMBL/GenBank/DDBJ whole genome shotgun (WGS) entry which is preliminary data.</text>
</comment>
<dbReference type="AlphaFoldDB" id="A0AAE4FMM9"/>
<dbReference type="InterPro" id="IPR009785">
    <property type="entry name" value="Prophage_Lj928_Orf309"/>
</dbReference>
<dbReference type="Pfam" id="PF07083">
    <property type="entry name" value="DUF1351"/>
    <property type="match status" value="1"/>
</dbReference>
<feature type="coiled-coil region" evidence="1">
    <location>
        <begin position="199"/>
        <end position="226"/>
    </location>
</feature>
<gene>
    <name evidence="2" type="ORF">P9J83_13090</name>
</gene>
<reference evidence="2" key="1">
    <citation type="submission" date="2023-04" db="EMBL/GenBank/DDBJ databases">
        <title>Assessment of the microbiological origin of a defect in Grana Padano cheese.</title>
        <authorList>
            <person name="Zago M."/>
            <person name="Rossetti L."/>
            <person name="Bonvini B."/>
            <person name="Carminati D."/>
            <person name="Giraffa G."/>
        </authorList>
    </citation>
    <scope>NUCLEOTIDE SEQUENCE</scope>
    <source>
        <strain evidence="2">4990</strain>
    </source>
</reference>
<evidence type="ECO:0000256" key="1">
    <source>
        <dbReference type="SAM" id="Coils"/>
    </source>
</evidence>
<protein>
    <submittedName>
        <fullName evidence="2">DUF1351 domain-containing protein</fullName>
    </submittedName>
</protein>
<proteinExistence type="predicted"/>
<name>A0AAE4FMM9_CLOSG</name>
<sequence length="274" mass="31921">MNKLQIQVLNTTPAQINFNYDEISKHLDEVLKKYTGITITEDTIKDGKKVIADLRKGKKSLDEFRKKTKKELTKSVTEFENQCKELNRKFDEVINPINEQTEQFEIKRKEEKKIEVEKVIKEVCKLKDVDNLPLEDSYLNKSTSLKSIKEDLIKVADNILLQQATLKANEDLIKSKIEVINTKYNLNLVSPPYVSILEYTDVQNVLEQIENDAESLKNKLNSTLKQQTQVVEKPNKNEEIFIDVYEIEGTEKQLDMLEDFLNTNGYKWTTIKED</sequence>
<accession>A0AAE4FMM9</accession>
<dbReference type="RefSeq" id="WP_310944001.1">
    <property type="nucleotide sequence ID" value="NZ_JARUIS010000020.1"/>
</dbReference>
<evidence type="ECO:0000313" key="3">
    <source>
        <dbReference type="Proteomes" id="UP001182303"/>
    </source>
</evidence>
<organism evidence="2 3">
    <name type="scientific">Clostridium sporogenes</name>
    <dbReference type="NCBI Taxonomy" id="1509"/>
    <lineage>
        <taxon>Bacteria</taxon>
        <taxon>Bacillati</taxon>
        <taxon>Bacillota</taxon>
        <taxon>Clostridia</taxon>
        <taxon>Eubacteriales</taxon>
        <taxon>Clostridiaceae</taxon>
        <taxon>Clostridium</taxon>
    </lineage>
</organism>